<feature type="non-terminal residue" evidence="3">
    <location>
        <position position="1"/>
    </location>
</feature>
<protein>
    <submittedName>
        <fullName evidence="3">Endo-1,4-beta-xylanase xylA, putative</fullName>
    </submittedName>
</protein>
<sequence>YIIIWNQKMRNGNTIAHHSNHAPEFSLSVSPRNENCKNQVQYDYKTFQIVNGNQLEIKSIPHQSPQKYNNMMPGKKLKAVRVNSDKVPSVQNTMHDWRQIISKNQQNQLKQQQNTTSCVVQTSNYNIVSLAQAIQSSAQHVETKSQEVFKFTTNNFNKKKRSNTNVITDVITNDRQQQNQNSPTGMTINNINQEQNRLNYRKQSEHSSVCVIYKYENERDLTQSFIQKDQKTYSTQKSEIIPIKQNTITENNSRQNSPSLSTLIIQNQQRQFNIMKNTYDFKNLESQDQNKIKITSIVNQKQENKQNDSSQVFVQNGNQKNDQANQALTNLKDQQSQLKINNYQLLTSVKIPQTFIQNPFYVQQIQNQLQQQESQNEESHIFLSKNKNSLYECIFNRQSPQKIGGFKKQDEAVSRLQTAEFAQQEDTLDFTNINPSDNNKNNQEQEESLIGKKRSSSTQKSPENNQSYQTNYQFQNLISIQNQKFLPIQKQSGSQFLYQRMMLRSAQNSIQQKDIHQQQENHQKIESNTLAVNGFHKTGAIDNYKILVDFNKERQNQEANVYLTQKKVFKKPIEASSDSKNSQIKTTEQNCENNKVQGVYQIQNRIKLDPIQRQERAKSAQDTQFKAFNEETYIVNLDDQKQQILHIRKLRRKNGESNPITQQQQYLNKEDYYNTPIQSEQVKKKNSISQIDTDMSKAINYKQMNVFLTGQQNQNNQYAEKEEGGDKKEMNQTQIKYKNKQQIHRVKDIDYSSKIQKTDNQQIDQNDTTTQASTSIKKGQNNNSNKLIKLQQYYDLKYESKYGKFWDNNKRKVSSDSYQNKIKQNHKLNMSMQQDSSYNYQTTQYQLSNIQSQYCQAAQSKQDQQMADDSNKSVLKILHEKQKREQENTNIFTNPDPWDQESLSDSSFTIENTKK</sequence>
<feature type="region of interest" description="Disordered" evidence="2">
    <location>
        <begin position="754"/>
        <end position="783"/>
    </location>
</feature>
<feature type="region of interest" description="Disordered" evidence="2">
    <location>
        <begin position="861"/>
        <end position="915"/>
    </location>
</feature>
<feature type="compositionally biased region" description="Polar residues" evidence="2">
    <location>
        <begin position="456"/>
        <end position="466"/>
    </location>
</feature>
<feature type="compositionally biased region" description="Polar residues" evidence="2">
    <location>
        <begin position="772"/>
        <end position="783"/>
    </location>
</feature>
<dbReference type="Proteomes" id="UP000009168">
    <property type="component" value="Unassembled WGS sequence"/>
</dbReference>
<evidence type="ECO:0000313" key="4">
    <source>
        <dbReference type="Proteomes" id="UP000009168"/>
    </source>
</evidence>
<evidence type="ECO:0000256" key="1">
    <source>
        <dbReference type="SAM" id="Coils"/>
    </source>
</evidence>
<keyword evidence="1" id="KW-0175">Coiled coil</keyword>
<proteinExistence type="predicted"/>
<dbReference type="KEGG" id="tet:TTHERM_000436230"/>
<feature type="compositionally biased region" description="Low complexity" evidence="2">
    <location>
        <begin position="754"/>
        <end position="771"/>
    </location>
</feature>
<dbReference type="EMBL" id="GG662663">
    <property type="protein sequence ID" value="EWS73977.1"/>
    <property type="molecule type" value="Genomic_DNA"/>
</dbReference>
<dbReference type="GeneID" id="24438944"/>
<accession>W7X9E1</accession>
<dbReference type="RefSeq" id="XP_012653518.1">
    <property type="nucleotide sequence ID" value="XM_012798064.1"/>
</dbReference>
<dbReference type="InParanoid" id="W7X9E1"/>
<feature type="compositionally biased region" description="Basic and acidic residues" evidence="2">
    <location>
        <begin position="877"/>
        <end position="887"/>
    </location>
</feature>
<name>W7X9E1_TETTS</name>
<dbReference type="AlphaFoldDB" id="W7X9E1"/>
<keyword evidence="4" id="KW-1185">Reference proteome</keyword>
<organism evidence="3 4">
    <name type="scientific">Tetrahymena thermophila (strain SB210)</name>
    <dbReference type="NCBI Taxonomy" id="312017"/>
    <lineage>
        <taxon>Eukaryota</taxon>
        <taxon>Sar</taxon>
        <taxon>Alveolata</taxon>
        <taxon>Ciliophora</taxon>
        <taxon>Intramacronucleata</taxon>
        <taxon>Oligohymenophorea</taxon>
        <taxon>Hymenostomatida</taxon>
        <taxon>Tetrahymenina</taxon>
        <taxon>Tetrahymenidae</taxon>
        <taxon>Tetrahymena</taxon>
    </lineage>
</organism>
<feature type="compositionally biased region" description="Polar residues" evidence="2">
    <location>
        <begin position="424"/>
        <end position="442"/>
    </location>
</feature>
<evidence type="ECO:0000256" key="2">
    <source>
        <dbReference type="SAM" id="MobiDB-lite"/>
    </source>
</evidence>
<feature type="coiled-coil region" evidence="1">
    <location>
        <begin position="314"/>
        <end position="341"/>
    </location>
</feature>
<feature type="region of interest" description="Disordered" evidence="2">
    <location>
        <begin position="424"/>
        <end position="466"/>
    </location>
</feature>
<evidence type="ECO:0000313" key="3">
    <source>
        <dbReference type="EMBL" id="EWS73977.1"/>
    </source>
</evidence>
<reference evidence="4" key="1">
    <citation type="journal article" date="2006" name="PLoS Biol.">
        <title>Macronuclear genome sequence of the ciliate Tetrahymena thermophila, a model eukaryote.</title>
        <authorList>
            <person name="Eisen J.A."/>
            <person name="Coyne R.S."/>
            <person name="Wu M."/>
            <person name="Wu D."/>
            <person name="Thiagarajan M."/>
            <person name="Wortman J.R."/>
            <person name="Badger J.H."/>
            <person name="Ren Q."/>
            <person name="Amedeo P."/>
            <person name="Jones K.M."/>
            <person name="Tallon L.J."/>
            <person name="Delcher A.L."/>
            <person name="Salzberg S.L."/>
            <person name="Silva J.C."/>
            <person name="Haas B.J."/>
            <person name="Majoros W.H."/>
            <person name="Farzad M."/>
            <person name="Carlton J.M."/>
            <person name="Smith R.K. Jr."/>
            <person name="Garg J."/>
            <person name="Pearlman R.E."/>
            <person name="Karrer K.M."/>
            <person name="Sun L."/>
            <person name="Manning G."/>
            <person name="Elde N.C."/>
            <person name="Turkewitz A.P."/>
            <person name="Asai D.J."/>
            <person name="Wilkes D.E."/>
            <person name="Wang Y."/>
            <person name="Cai H."/>
            <person name="Collins K."/>
            <person name="Stewart B.A."/>
            <person name="Lee S.R."/>
            <person name="Wilamowska K."/>
            <person name="Weinberg Z."/>
            <person name="Ruzzo W.L."/>
            <person name="Wloga D."/>
            <person name="Gaertig J."/>
            <person name="Frankel J."/>
            <person name="Tsao C.-C."/>
            <person name="Gorovsky M.A."/>
            <person name="Keeling P.J."/>
            <person name="Waller R.F."/>
            <person name="Patron N.J."/>
            <person name="Cherry J.M."/>
            <person name="Stover N.A."/>
            <person name="Krieger C.J."/>
            <person name="del Toro C."/>
            <person name="Ryder H.F."/>
            <person name="Williamson S.C."/>
            <person name="Barbeau R.A."/>
            <person name="Hamilton E.P."/>
            <person name="Orias E."/>
        </authorList>
    </citation>
    <scope>NUCLEOTIDE SEQUENCE [LARGE SCALE GENOMIC DNA]</scope>
    <source>
        <strain evidence="4">SB210</strain>
    </source>
</reference>
<feature type="compositionally biased region" description="Polar residues" evidence="2">
    <location>
        <begin position="901"/>
        <end position="915"/>
    </location>
</feature>
<gene>
    <name evidence="3" type="ORF">TTHERM_000436230</name>
</gene>